<feature type="compositionally biased region" description="Low complexity" evidence="1">
    <location>
        <begin position="57"/>
        <end position="79"/>
    </location>
</feature>
<feature type="chain" id="PRO_5046992107" description="Lipoprotein" evidence="2">
    <location>
        <begin position="30"/>
        <end position="145"/>
    </location>
</feature>
<name>A0ABW7B4P1_9ACTN</name>
<feature type="compositionally biased region" description="Gly residues" evidence="1">
    <location>
        <begin position="127"/>
        <end position="145"/>
    </location>
</feature>
<comment type="caution">
    <text evidence="3">The sequence shown here is derived from an EMBL/GenBank/DDBJ whole genome shotgun (WGS) entry which is preliminary data.</text>
</comment>
<organism evidence="3 4">
    <name type="scientific">Streptomyces cinerochromogenes</name>
    <dbReference type="NCBI Taxonomy" id="66422"/>
    <lineage>
        <taxon>Bacteria</taxon>
        <taxon>Bacillati</taxon>
        <taxon>Actinomycetota</taxon>
        <taxon>Actinomycetes</taxon>
        <taxon>Kitasatosporales</taxon>
        <taxon>Streptomycetaceae</taxon>
        <taxon>Streptomyces</taxon>
    </lineage>
</organism>
<gene>
    <name evidence="3" type="ORF">ACGFZB_15150</name>
</gene>
<reference evidence="3 4" key="1">
    <citation type="submission" date="2024-10" db="EMBL/GenBank/DDBJ databases">
        <title>The Natural Products Discovery Center: Release of the First 8490 Sequenced Strains for Exploring Actinobacteria Biosynthetic Diversity.</title>
        <authorList>
            <person name="Kalkreuter E."/>
            <person name="Kautsar S.A."/>
            <person name="Yang D."/>
            <person name="Bader C.D."/>
            <person name="Teijaro C.N."/>
            <person name="Fluegel L."/>
            <person name="Davis C.M."/>
            <person name="Simpson J.R."/>
            <person name="Lauterbach L."/>
            <person name="Steele A.D."/>
            <person name="Gui C."/>
            <person name="Meng S."/>
            <person name="Li G."/>
            <person name="Viehrig K."/>
            <person name="Ye F."/>
            <person name="Su P."/>
            <person name="Kiefer A.F."/>
            <person name="Nichols A."/>
            <person name="Cepeda A.J."/>
            <person name="Yan W."/>
            <person name="Fan B."/>
            <person name="Jiang Y."/>
            <person name="Adhikari A."/>
            <person name="Zheng C.-J."/>
            <person name="Schuster L."/>
            <person name="Cowan T.M."/>
            <person name="Smanski M.J."/>
            <person name="Chevrette M.G."/>
            <person name="De Carvalho L.P.S."/>
            <person name="Shen B."/>
        </authorList>
    </citation>
    <scope>NUCLEOTIDE SEQUENCE [LARGE SCALE GENOMIC DNA]</scope>
    <source>
        <strain evidence="3 4">NPDC048320</strain>
    </source>
</reference>
<feature type="region of interest" description="Disordered" evidence="1">
    <location>
        <begin position="98"/>
        <end position="145"/>
    </location>
</feature>
<feature type="signal peptide" evidence="2">
    <location>
        <begin position="1"/>
        <end position="29"/>
    </location>
</feature>
<evidence type="ECO:0000313" key="4">
    <source>
        <dbReference type="Proteomes" id="UP001604267"/>
    </source>
</evidence>
<evidence type="ECO:0008006" key="5">
    <source>
        <dbReference type="Google" id="ProtNLM"/>
    </source>
</evidence>
<evidence type="ECO:0000256" key="2">
    <source>
        <dbReference type="SAM" id="SignalP"/>
    </source>
</evidence>
<evidence type="ECO:0000313" key="3">
    <source>
        <dbReference type="EMBL" id="MFG3011770.1"/>
    </source>
</evidence>
<accession>A0ABW7B4P1</accession>
<feature type="region of interest" description="Disordered" evidence="1">
    <location>
        <begin position="55"/>
        <end position="79"/>
    </location>
</feature>
<dbReference type="PROSITE" id="PS51257">
    <property type="entry name" value="PROKAR_LIPOPROTEIN"/>
    <property type="match status" value="1"/>
</dbReference>
<evidence type="ECO:0000256" key="1">
    <source>
        <dbReference type="SAM" id="MobiDB-lite"/>
    </source>
</evidence>
<dbReference type="RefSeq" id="WP_388321884.1">
    <property type="nucleotide sequence ID" value="NZ_JBIBCC010000008.1"/>
</dbReference>
<protein>
    <recommendedName>
        <fullName evidence="5">Lipoprotein</fullName>
    </recommendedName>
</protein>
<keyword evidence="2" id="KW-0732">Signal</keyword>
<keyword evidence="4" id="KW-1185">Reference proteome</keyword>
<dbReference type="Proteomes" id="UP001604267">
    <property type="component" value="Unassembled WGS sequence"/>
</dbReference>
<proteinExistence type="predicted"/>
<dbReference type="EMBL" id="JBICYV010000006">
    <property type="protein sequence ID" value="MFG3011770.1"/>
    <property type="molecule type" value="Genomic_DNA"/>
</dbReference>
<sequence length="145" mass="14788">MERTRRPLRSGTVVLGGMGLLAAALTACSSDPDKRCVDRDSYNLAKGYKVVSDKNCKTTSGSLKSTGKTGGTSRTAGGKKTLGKKVDAAWYYEGEEEDGWVDGGSFTKPSGGSGSGSYDDDDDHHSGVGGVHRGGFGGGKGSSGG</sequence>